<feature type="coiled-coil region" evidence="10">
    <location>
        <begin position="1109"/>
        <end position="1216"/>
    </location>
</feature>
<dbReference type="PANTHER" id="PTHR23169">
    <property type="entry name" value="ENVOPLAKIN"/>
    <property type="match status" value="1"/>
</dbReference>
<dbReference type="InterPro" id="IPR043197">
    <property type="entry name" value="Plakin"/>
</dbReference>
<dbReference type="InterPro" id="IPR041573">
    <property type="entry name" value="Desmoplakin_Spectrin-like"/>
</dbReference>
<dbReference type="Ensembl" id="ENSOKIT00005066979.1">
    <property type="protein sequence ID" value="ENSOKIP00005063010.1"/>
    <property type="gene ID" value="ENSOKIG00005024957.1"/>
</dbReference>
<feature type="coiled-coil region" evidence="10">
    <location>
        <begin position="662"/>
        <end position="833"/>
    </location>
</feature>
<evidence type="ECO:0000256" key="2">
    <source>
        <dbReference type="ARBA" id="ARBA00004568"/>
    </source>
</evidence>
<dbReference type="GO" id="GO:0098609">
    <property type="term" value="P:cell-cell adhesion"/>
    <property type="evidence" value="ECO:0007669"/>
    <property type="project" value="TreeGrafter"/>
</dbReference>
<dbReference type="SUPFAM" id="SSF46966">
    <property type="entry name" value="Spectrin repeat"/>
    <property type="match status" value="2"/>
</dbReference>
<dbReference type="FunFam" id="3.90.1290.10:FF:000002">
    <property type="entry name" value="Plectin a"/>
    <property type="match status" value="1"/>
</dbReference>
<feature type="coiled-coil region" evidence="10">
    <location>
        <begin position="962"/>
        <end position="989"/>
    </location>
</feature>
<dbReference type="Proteomes" id="UP000694557">
    <property type="component" value="Unassembled WGS sequence"/>
</dbReference>
<dbReference type="GO" id="GO:0045104">
    <property type="term" value="P:intermediate filament cytoskeleton organization"/>
    <property type="evidence" value="ECO:0007669"/>
    <property type="project" value="InterPro"/>
</dbReference>
<feature type="coiled-coil region" evidence="10">
    <location>
        <begin position="874"/>
        <end position="936"/>
    </location>
</feature>
<keyword evidence="8 10" id="KW-0175">Coiled coil</keyword>
<dbReference type="GO" id="GO:0005198">
    <property type="term" value="F:structural molecule activity"/>
    <property type="evidence" value="ECO:0007669"/>
    <property type="project" value="TreeGrafter"/>
</dbReference>
<dbReference type="Gene3D" id="1.20.58.1060">
    <property type="match status" value="1"/>
</dbReference>
<keyword evidence="7" id="KW-0965">Cell junction</keyword>
<feature type="region of interest" description="Disordered" evidence="11">
    <location>
        <begin position="1987"/>
        <end position="2050"/>
    </location>
</feature>
<reference evidence="14" key="2">
    <citation type="submission" date="2025-09" db="UniProtKB">
        <authorList>
            <consortium name="Ensembl"/>
        </authorList>
    </citation>
    <scope>IDENTIFICATION</scope>
</reference>
<dbReference type="SUPFAM" id="SSF75399">
    <property type="entry name" value="Plakin repeat"/>
    <property type="match status" value="3"/>
</dbReference>
<feature type="coiled-coil region" evidence="10">
    <location>
        <begin position="169"/>
        <end position="228"/>
    </location>
</feature>
<reference evidence="14" key="1">
    <citation type="submission" date="2025-08" db="UniProtKB">
        <authorList>
            <consortium name="Ensembl"/>
        </authorList>
    </citation>
    <scope>IDENTIFICATION</scope>
</reference>
<organism evidence="14 15">
    <name type="scientific">Oncorhynchus kisutch</name>
    <name type="common">Coho salmon</name>
    <name type="synonym">Salmo kisutch</name>
    <dbReference type="NCBI Taxonomy" id="8019"/>
    <lineage>
        <taxon>Eukaryota</taxon>
        <taxon>Metazoa</taxon>
        <taxon>Chordata</taxon>
        <taxon>Craniata</taxon>
        <taxon>Vertebrata</taxon>
        <taxon>Euteleostomi</taxon>
        <taxon>Actinopterygii</taxon>
        <taxon>Neopterygii</taxon>
        <taxon>Teleostei</taxon>
        <taxon>Protacanthopterygii</taxon>
        <taxon>Salmoniformes</taxon>
        <taxon>Salmonidae</taxon>
        <taxon>Salmoninae</taxon>
        <taxon>Oncorhynchus</taxon>
    </lineage>
</organism>
<dbReference type="GO" id="GO:0042060">
    <property type="term" value="P:wound healing"/>
    <property type="evidence" value="ECO:0007669"/>
    <property type="project" value="TreeGrafter"/>
</dbReference>
<proteinExistence type="inferred from homology"/>
<feature type="coiled-coil region" evidence="10">
    <location>
        <begin position="99"/>
        <end position="126"/>
    </location>
</feature>
<evidence type="ECO:0000256" key="9">
    <source>
        <dbReference type="ARBA" id="ARBA00023136"/>
    </source>
</evidence>
<feature type="domain" description="Desmoplakin SH3" evidence="12">
    <location>
        <begin position="239"/>
        <end position="301"/>
    </location>
</feature>
<feature type="coiled-coil region" evidence="10">
    <location>
        <begin position="1350"/>
        <end position="1423"/>
    </location>
</feature>
<dbReference type="InterPro" id="IPR001101">
    <property type="entry name" value="Plectin_repeat"/>
</dbReference>
<dbReference type="GO" id="GO:0014704">
    <property type="term" value="C:intercalated disc"/>
    <property type="evidence" value="ECO:0007669"/>
    <property type="project" value="TreeGrafter"/>
</dbReference>
<feature type="compositionally biased region" description="Polar residues" evidence="11">
    <location>
        <begin position="1987"/>
        <end position="1997"/>
    </location>
</feature>
<dbReference type="GeneTree" id="ENSGT00940000154843"/>
<evidence type="ECO:0000256" key="4">
    <source>
        <dbReference type="ARBA" id="ARBA00022475"/>
    </source>
</evidence>
<dbReference type="GO" id="GO:0005886">
    <property type="term" value="C:plasma membrane"/>
    <property type="evidence" value="ECO:0007669"/>
    <property type="project" value="UniProtKB-SubCell"/>
</dbReference>
<dbReference type="SMART" id="SM00250">
    <property type="entry name" value="PLEC"/>
    <property type="match status" value="12"/>
</dbReference>
<dbReference type="GO" id="GO:0030057">
    <property type="term" value="C:desmosome"/>
    <property type="evidence" value="ECO:0007669"/>
    <property type="project" value="UniProtKB-SubCell"/>
</dbReference>
<evidence type="ECO:0000259" key="12">
    <source>
        <dbReference type="Pfam" id="PF17902"/>
    </source>
</evidence>
<dbReference type="Gene3D" id="1.20.58.60">
    <property type="match status" value="2"/>
</dbReference>
<evidence type="ECO:0000256" key="7">
    <source>
        <dbReference type="ARBA" id="ARBA00022949"/>
    </source>
</evidence>
<comment type="similarity">
    <text evidence="3">Belongs to the plakin or cytolinker family.</text>
</comment>
<feature type="coiled-coil region" evidence="10">
    <location>
        <begin position="1249"/>
        <end position="1304"/>
    </location>
</feature>
<evidence type="ECO:0000313" key="15">
    <source>
        <dbReference type="Proteomes" id="UP000694557"/>
    </source>
</evidence>
<feature type="domain" description="Desmoplakin spectrin-like" evidence="13">
    <location>
        <begin position="336"/>
        <end position="402"/>
    </location>
</feature>
<keyword evidence="4" id="KW-1003">Cell membrane</keyword>
<dbReference type="Pfam" id="PF00681">
    <property type="entry name" value="Plectin"/>
    <property type="match status" value="5"/>
</dbReference>
<evidence type="ECO:0000256" key="3">
    <source>
        <dbReference type="ARBA" id="ARBA00009109"/>
    </source>
</evidence>
<evidence type="ECO:0000256" key="8">
    <source>
        <dbReference type="ARBA" id="ARBA00023054"/>
    </source>
</evidence>
<sequence length="2050" mass="235459">GDNSADIEQQLISHSKFHSSIQRSPEVDKAKFELVVSPCLSLCQKMSHGRSNQLREMQQIIEAISRQIMWVNVREEEELVFDWGDKNIDLYIPKKQESYSKLMSDLEEKEKDLNKLKLKVDSLLKNPHPASDKIEAYMDTLQTQWSWLLQITKCIHVHLKENAAYSEFFKEANEMYNKLQKAHENIRKKFTSDRNTPLENLLELLEGLEKEKERIMENKRQVQHLVNKSKSIVRLRPRNPEEEKSCSPVMVQALCDFKQDQKVILKGNEGILKDNSQRSKWQVTGPGGLDMLVPSVCLLVPPPNSLGINMANKNEQYYEAILSVWNQLYINIKSLISWQYYVQDLTRINSLTVTMLSRMRPEEYRSILKSLEAHYSEFTHCCHGSEMFKDEDKRSIESQLRALRVLLQSVSRAEDIIKVHEARLTEKETTSLNPAEVGDYRSTLKVTSMRAELEGKSAVLVSMETELGKAVHWNGQVGGAFHRCDVDLSIYSEQVNQLSDRWRRIQSQLDSRLRDLEGYLHLLQQYTTTSSVLSEWIGATRQKHDALQATKIDSITALDEHLNQQKVLNSEIKGKRESVVSVLGDTDACVNSIKDYELELASYSAGLETLLNIPMKRTMLQSPSTKLTEETTLLQTRYIELLTLSGDYNKYLGELHNNMETLKMRNTRIDLLEEELRLLKEDIEDHNAKNSSLEEALVRYRLELSQSQEQLLSVEEVKRSTALQCSTTQDSLASTRGQLKELQEQVTRLNSLIEEEKRKRRMADERYGEQQDEHEQVLRRRQKELEQANWAKMEVEKSVGTQEREAERLRKQLEEEEQRFKELEQELSKVRRQCSVEISNLKLSYESQITICRTDIQHLSSQREEVDQGIKLQCELLEADRRDQEDQLRRLNVSLSQAEEQRTMAEEEAHSQRSLVTEEARRRRELEAQVEILVRQRGEDSSQYRGEVSELTKALQDSSGQLVLLTHSLDEEQRRRRALDEERTRMELLLGEIQGKQTSSSQAVTRLREVEEELVSICTEFKKVSGEKNKAEQSVARLQGCIKELQATLERKDGEVEALRRTSQEEVIKRRHVETELQKTNHTMWEYTSTITALRRSQEEAKTVGRRGEEEHRKLQEELERRLKEFKASTECLASLSSELKSLQQHLLQEQAKVREANLRNETLYKTIEEKSRVLNESSVEHERLQTLTQTLTKERLRLEEELRGVKHEREELLRTRQGADDELVAQITVLELQLKSSSGSSLDTQSLVAELSSEREKLRMEIEQLQGQVFETSCLIQSTETQYNKIEMERDALLLKLKQTNQDRARSQELEEELNHMKVSLESESRIKLCLQEENEKVKKDFLYWKGQYESKEGEVRQFNSEKEKMERERSSLKTEIERLMRELREVEERYKSSLLITQTQFSELTSVRDSLEAELSKLRERPYAFAKHTQTDESGKKDLDPATLEGKLTSQDIEHRLRSYLRGSTCIAGVYNEANDKTLSIYQAMKEGLLKPSTTLELLEAQAASGFMIDPVNNLCLTVVDAYKRGLAGPEFKDKLLSAERAVTGYKDPGTDKIISLFQAIEKGLIEKGHGIHLLEAQIASGGIIDPRHSHRIEVVTAYKKGYFSKEMNQILTDEGDNSKGFFDPNNQDNLTYLQLKKRCIIDQKTGLVLLSIKNKKEPPQPITQKSTQRKRRVVIVDPDTNKDMSVKEAYDNGLIDHEMFLELSQQECEWEEITITTQDGSKRLVIFDRKTEIQYDIRELLEKSVINQSLYDQYRSQMITLTQFADIVTSKTKANRSSASSSSSSSTSSSKQSPVGAIFDMEALEKISISEAHKRGLVDSISAQRLLEAQACTGGIVNPSDGRRLSIQEASSQGIIENDMATRLKPAQKAYIGFEDIKCKHKMSAAEAMREKWLPYEAGHRFLEFQFVTGGLYDPELGRRRTIKEALKEGWLDGRGAQKLQDTRHHAKNLTCPKTKLKISYKEAMDNCLVEENTGVKMLQAASASSRGISSPYNSSTPGSKSGSRTGSRASSRRGSLDLGSSGSSRRYSIVSSTTYSRTSFSSSSMS</sequence>
<feature type="compositionally biased region" description="Low complexity" evidence="11">
    <location>
        <begin position="1998"/>
        <end position="2050"/>
    </location>
</feature>
<accession>A0A8C7HXV7</accession>
<evidence type="ECO:0000256" key="10">
    <source>
        <dbReference type="SAM" id="Coils"/>
    </source>
</evidence>
<keyword evidence="9" id="KW-0472">Membrane</keyword>
<evidence type="ECO:0000313" key="14">
    <source>
        <dbReference type="Ensembl" id="ENSOKIP00005063010.1"/>
    </source>
</evidence>
<dbReference type="GO" id="GO:0005737">
    <property type="term" value="C:cytoplasm"/>
    <property type="evidence" value="ECO:0007669"/>
    <property type="project" value="TreeGrafter"/>
</dbReference>
<keyword evidence="15" id="KW-1185">Reference proteome</keyword>
<comment type="subcellular location">
    <subcellularLocation>
        <location evidence="2">Cell junction</location>
        <location evidence="2">Desmosome</location>
    </subcellularLocation>
    <subcellularLocation>
        <location evidence="1">Cell membrane</location>
    </subcellularLocation>
</comment>
<dbReference type="Gene3D" id="2.30.30.40">
    <property type="entry name" value="SH3 Domains"/>
    <property type="match status" value="1"/>
</dbReference>
<evidence type="ECO:0000256" key="6">
    <source>
        <dbReference type="ARBA" id="ARBA00022737"/>
    </source>
</evidence>
<dbReference type="InterPro" id="IPR035915">
    <property type="entry name" value="Plakin_repeat_sf"/>
</dbReference>
<keyword evidence="6" id="KW-0677">Repeat</keyword>
<dbReference type="Gene3D" id="3.90.1290.10">
    <property type="entry name" value="Plakin repeat"/>
    <property type="match status" value="2"/>
</dbReference>
<dbReference type="InterPro" id="IPR041615">
    <property type="entry name" value="Desmoplakin_SH3"/>
</dbReference>
<dbReference type="GO" id="GO:0005882">
    <property type="term" value="C:intermediate filament"/>
    <property type="evidence" value="ECO:0007669"/>
    <property type="project" value="TreeGrafter"/>
</dbReference>
<dbReference type="FunFam" id="3.30.160.780:FF:000001">
    <property type="entry name" value="Plectin a"/>
    <property type="match status" value="1"/>
</dbReference>
<keyword evidence="5" id="KW-0597">Phosphoprotein</keyword>
<dbReference type="GO" id="GO:0043588">
    <property type="term" value="P:skin development"/>
    <property type="evidence" value="ECO:0007669"/>
    <property type="project" value="TreeGrafter"/>
</dbReference>
<dbReference type="PANTHER" id="PTHR23169:SF26">
    <property type="entry name" value="DESMOPLAKIN"/>
    <property type="match status" value="1"/>
</dbReference>
<feature type="coiled-coil region" evidence="10">
    <location>
        <begin position="1028"/>
        <end position="1062"/>
    </location>
</feature>
<dbReference type="Gene3D" id="3.30.160.780">
    <property type="match status" value="1"/>
</dbReference>
<evidence type="ECO:0000259" key="13">
    <source>
        <dbReference type="Pfam" id="PF18373"/>
    </source>
</evidence>
<name>A0A8C7HXV7_ONCKI</name>
<evidence type="ECO:0000256" key="11">
    <source>
        <dbReference type="SAM" id="MobiDB-lite"/>
    </source>
</evidence>
<protein>
    <submittedName>
        <fullName evidence="14">Desmoplakin</fullName>
    </submittedName>
</protein>
<evidence type="ECO:0000256" key="1">
    <source>
        <dbReference type="ARBA" id="ARBA00004236"/>
    </source>
</evidence>
<gene>
    <name evidence="14" type="primary">DSP</name>
    <name evidence="14" type="synonym">wu:fi04e12</name>
</gene>
<evidence type="ECO:0000256" key="5">
    <source>
        <dbReference type="ARBA" id="ARBA00022553"/>
    </source>
</evidence>
<dbReference type="Pfam" id="PF17902">
    <property type="entry name" value="SH3_10"/>
    <property type="match status" value="1"/>
</dbReference>
<dbReference type="Pfam" id="PF21019">
    <property type="entry name" value="Spectrin_3"/>
    <property type="match status" value="1"/>
</dbReference>
<dbReference type="Pfam" id="PF18373">
    <property type="entry name" value="Spectrin_2"/>
    <property type="match status" value="1"/>
</dbReference>
<dbReference type="FunFam" id="3.90.1290.10:FF:000001">
    <property type="entry name" value="Plectin a"/>
    <property type="match status" value="1"/>
</dbReference>